<dbReference type="STRING" id="137246.A0A401TAR4"/>
<keyword evidence="3" id="KW-1185">Reference proteome</keyword>
<dbReference type="PANTHER" id="PTHR46943">
    <property type="entry name" value="PENTRAXIN-RELATED PROTEIN PTX3"/>
    <property type="match status" value="1"/>
</dbReference>
<feature type="non-terminal residue" evidence="2">
    <location>
        <position position="184"/>
    </location>
</feature>
<evidence type="ECO:0000313" key="2">
    <source>
        <dbReference type="EMBL" id="GCC39704.1"/>
    </source>
</evidence>
<protein>
    <submittedName>
        <fullName evidence="2">Uncharacterized protein</fullName>
    </submittedName>
</protein>
<feature type="region of interest" description="Disordered" evidence="1">
    <location>
        <begin position="157"/>
        <end position="184"/>
    </location>
</feature>
<organism evidence="2 3">
    <name type="scientific">Chiloscyllium punctatum</name>
    <name type="common">Brownbanded bambooshark</name>
    <name type="synonym">Hemiscyllium punctatum</name>
    <dbReference type="NCBI Taxonomy" id="137246"/>
    <lineage>
        <taxon>Eukaryota</taxon>
        <taxon>Metazoa</taxon>
        <taxon>Chordata</taxon>
        <taxon>Craniata</taxon>
        <taxon>Vertebrata</taxon>
        <taxon>Chondrichthyes</taxon>
        <taxon>Elasmobranchii</taxon>
        <taxon>Galeomorphii</taxon>
        <taxon>Galeoidea</taxon>
        <taxon>Orectolobiformes</taxon>
        <taxon>Hemiscylliidae</taxon>
        <taxon>Chiloscyllium</taxon>
    </lineage>
</organism>
<dbReference type="OMA" id="CPCRKDL"/>
<proteinExistence type="predicted"/>
<name>A0A401TAR4_CHIPU</name>
<comment type="caution">
    <text evidence="2">The sequence shown here is derived from an EMBL/GenBank/DDBJ whole genome shotgun (WGS) entry which is preliminary data.</text>
</comment>
<dbReference type="Proteomes" id="UP000287033">
    <property type="component" value="Unassembled WGS sequence"/>
</dbReference>
<evidence type="ECO:0000256" key="1">
    <source>
        <dbReference type="SAM" id="MobiDB-lite"/>
    </source>
</evidence>
<dbReference type="GO" id="GO:0045087">
    <property type="term" value="P:innate immune response"/>
    <property type="evidence" value="ECO:0007669"/>
    <property type="project" value="TreeGrafter"/>
</dbReference>
<dbReference type="GO" id="GO:0005615">
    <property type="term" value="C:extracellular space"/>
    <property type="evidence" value="ECO:0007669"/>
    <property type="project" value="TreeGrafter"/>
</dbReference>
<sequence>MLQLLSNLQRLPNPTAEACPCRKDLSRWDKAFVMLEDSQMRQNMLLHSVDQVLAGELRAVRSEVQKALAEGSEVRGHAHHHLKDTVSARLAKLLEQARESALKWQLEHTNKLKEVFLLVLGLYERLEMLDKRLAKSEASKAMSDRQTMCTPLIEELQQTRDEMRTLRSQGPAPHSETHSQETPG</sequence>
<dbReference type="PANTHER" id="PTHR46943:SF1">
    <property type="entry name" value="PENTRAXIN-RELATED PROTEIN PTX3"/>
    <property type="match status" value="1"/>
</dbReference>
<dbReference type="InterPro" id="IPR042837">
    <property type="entry name" value="PTX3"/>
</dbReference>
<evidence type="ECO:0000313" key="3">
    <source>
        <dbReference type="Proteomes" id="UP000287033"/>
    </source>
</evidence>
<dbReference type="EMBL" id="BEZZ01022999">
    <property type="protein sequence ID" value="GCC39704.1"/>
    <property type="molecule type" value="Genomic_DNA"/>
</dbReference>
<accession>A0A401TAR4</accession>
<feature type="compositionally biased region" description="Basic and acidic residues" evidence="1">
    <location>
        <begin position="175"/>
        <end position="184"/>
    </location>
</feature>
<dbReference type="GO" id="GO:0001849">
    <property type="term" value="F:complement component C1q complex binding"/>
    <property type="evidence" value="ECO:0007669"/>
    <property type="project" value="TreeGrafter"/>
</dbReference>
<gene>
    <name evidence="2" type="ORF">chiPu_0023555</name>
</gene>
<dbReference type="AlphaFoldDB" id="A0A401TAR4"/>
<reference evidence="2 3" key="1">
    <citation type="journal article" date="2018" name="Nat. Ecol. Evol.">
        <title>Shark genomes provide insights into elasmobranch evolution and the origin of vertebrates.</title>
        <authorList>
            <person name="Hara Y"/>
            <person name="Yamaguchi K"/>
            <person name="Onimaru K"/>
            <person name="Kadota M"/>
            <person name="Koyanagi M"/>
            <person name="Keeley SD"/>
            <person name="Tatsumi K"/>
            <person name="Tanaka K"/>
            <person name="Motone F"/>
            <person name="Kageyama Y"/>
            <person name="Nozu R"/>
            <person name="Adachi N"/>
            <person name="Nishimura O"/>
            <person name="Nakagawa R"/>
            <person name="Tanegashima C"/>
            <person name="Kiyatake I"/>
            <person name="Matsumoto R"/>
            <person name="Murakumo K"/>
            <person name="Nishida K"/>
            <person name="Terakita A"/>
            <person name="Kuratani S"/>
            <person name="Sato K"/>
            <person name="Hyodo S Kuraku.S."/>
        </authorList>
    </citation>
    <scope>NUCLEOTIDE SEQUENCE [LARGE SCALE GENOMIC DNA]</scope>
</reference>
<dbReference type="OrthoDB" id="10009351at2759"/>